<name>A0ABT6MFG4_9NOCA</name>
<dbReference type="InterPro" id="IPR004161">
    <property type="entry name" value="EFTu-like_2"/>
</dbReference>
<comment type="catalytic activity">
    <reaction evidence="3">
        <text>GTP + H2O = GDP + phosphate + H(+)</text>
        <dbReference type="Rhea" id="RHEA:19669"/>
        <dbReference type="ChEBI" id="CHEBI:15377"/>
        <dbReference type="ChEBI" id="CHEBI:15378"/>
        <dbReference type="ChEBI" id="CHEBI:37565"/>
        <dbReference type="ChEBI" id="CHEBI:43474"/>
        <dbReference type="ChEBI" id="CHEBI:58189"/>
    </reaction>
</comment>
<dbReference type="Pfam" id="PF21018">
    <property type="entry name" value="BipA_C"/>
    <property type="match status" value="1"/>
</dbReference>
<protein>
    <recommendedName>
        <fullName evidence="3">Large ribosomal subunit assembly factor BipA</fullName>
        <ecNumber evidence="3">3.6.5.-</ecNumber>
    </recommendedName>
    <alternativeName>
        <fullName evidence="3">GTP-binding protein BipA</fullName>
    </alternativeName>
</protein>
<dbReference type="InterPro" id="IPR035651">
    <property type="entry name" value="BipA_V"/>
</dbReference>
<dbReference type="Gene3D" id="3.30.70.870">
    <property type="entry name" value="Elongation Factor G (Translational Gtpase), domain 3"/>
    <property type="match status" value="1"/>
</dbReference>
<dbReference type="InterPro" id="IPR005225">
    <property type="entry name" value="Small_GTP-bd"/>
</dbReference>
<keyword evidence="1 3" id="KW-0547">Nucleotide-binding</keyword>
<keyword evidence="6" id="KW-1185">Reference proteome</keyword>
<feature type="binding site" evidence="3">
    <location>
        <begin position="16"/>
        <end position="21"/>
    </location>
    <ligand>
        <name>GTP</name>
        <dbReference type="ChEBI" id="CHEBI:37565"/>
    </ligand>
</feature>
<dbReference type="InterPro" id="IPR000640">
    <property type="entry name" value="EFG_V-like"/>
</dbReference>
<dbReference type="InterPro" id="IPR006298">
    <property type="entry name" value="BipA"/>
</dbReference>
<comment type="subcellular location">
    <subcellularLocation>
        <location evidence="3">Cytoplasm</location>
    </subcellularLocation>
    <text evidence="3">Binds to ribosomes.</text>
</comment>
<organism evidence="5 6">
    <name type="scientific">Prescottella agglutinans</name>
    <dbReference type="NCBI Taxonomy" id="1644129"/>
    <lineage>
        <taxon>Bacteria</taxon>
        <taxon>Bacillati</taxon>
        <taxon>Actinomycetota</taxon>
        <taxon>Actinomycetes</taxon>
        <taxon>Mycobacteriales</taxon>
        <taxon>Nocardiaceae</taxon>
        <taxon>Prescottella</taxon>
    </lineage>
</organism>
<feature type="binding site" evidence="3">
    <location>
        <begin position="134"/>
        <end position="137"/>
    </location>
    <ligand>
        <name>GTP</name>
        <dbReference type="ChEBI" id="CHEBI:37565"/>
    </ligand>
</feature>
<keyword evidence="3" id="KW-0378">Hydrolase</keyword>
<keyword evidence="3" id="KW-0690">Ribosome biogenesis</keyword>
<dbReference type="PANTHER" id="PTHR42908">
    <property type="entry name" value="TRANSLATION ELONGATION FACTOR-RELATED"/>
    <property type="match status" value="1"/>
</dbReference>
<dbReference type="EMBL" id="JARXVC010000012">
    <property type="protein sequence ID" value="MDH6283028.1"/>
    <property type="molecule type" value="Genomic_DNA"/>
</dbReference>
<accession>A0ABT6MFG4</accession>
<evidence type="ECO:0000259" key="4">
    <source>
        <dbReference type="PROSITE" id="PS51722"/>
    </source>
</evidence>
<keyword evidence="2 3" id="KW-0342">GTP-binding</keyword>
<evidence type="ECO:0000256" key="1">
    <source>
        <dbReference type="ARBA" id="ARBA00022741"/>
    </source>
</evidence>
<dbReference type="InterPro" id="IPR000795">
    <property type="entry name" value="T_Tr_GTP-bd_dom"/>
</dbReference>
<dbReference type="InterPro" id="IPR047042">
    <property type="entry name" value="BipA_II"/>
</dbReference>
<dbReference type="SUPFAM" id="SSF52540">
    <property type="entry name" value="P-loop containing nucleoside triphosphate hydrolases"/>
    <property type="match status" value="1"/>
</dbReference>
<keyword evidence="3" id="KW-0699">rRNA-binding</keyword>
<dbReference type="InterPro" id="IPR035647">
    <property type="entry name" value="EFG_III/V"/>
</dbReference>
<dbReference type="InterPro" id="IPR048876">
    <property type="entry name" value="BipA_C"/>
</dbReference>
<keyword evidence="3" id="KW-0820">tRNA-binding</keyword>
<evidence type="ECO:0000313" key="6">
    <source>
        <dbReference type="Proteomes" id="UP001160334"/>
    </source>
</evidence>
<dbReference type="InterPro" id="IPR027417">
    <property type="entry name" value="P-loop_NTPase"/>
</dbReference>
<dbReference type="InterPro" id="IPR047041">
    <property type="entry name" value="BipA_GTP-bd_dom"/>
</dbReference>
<evidence type="ECO:0000256" key="2">
    <source>
        <dbReference type="ARBA" id="ARBA00023134"/>
    </source>
</evidence>
<dbReference type="CDD" id="cd03710">
    <property type="entry name" value="BipA_TypA_C"/>
    <property type="match status" value="1"/>
</dbReference>
<dbReference type="Pfam" id="PF00679">
    <property type="entry name" value="EFG_C"/>
    <property type="match status" value="1"/>
</dbReference>
<keyword evidence="3" id="KW-0694">RNA-binding</keyword>
<dbReference type="HAMAP" id="MF_00849">
    <property type="entry name" value="BipA"/>
    <property type="match status" value="1"/>
</dbReference>
<dbReference type="Pfam" id="PF03144">
    <property type="entry name" value="GTP_EFTU_D2"/>
    <property type="match status" value="1"/>
</dbReference>
<sequence>MSTTNFRNVAIVAHVDHGKTTLVDAMLRQSGAFAERAELVDRVMDSGDLEREKGITILAKNTAVHRHNQDGTVTVINVIDTPGHADFGGEVERGLSMVDGVVLLVDASEGPLPQTRFVLRKALAASLPVIIVVNKTDRPDARIEEVVTEAQDLLLDLASDLDDEAAAAAEALLDLPVLYASGREGKASMNRPEDGQAPDTENLDVLFDVLMEHVPAPKGDSAAPLQAHVTNLDASDFLGRLALVRIHNGELRKGQNVAWMHADGVKNVKITELLKTVGVNREPGEVAGAGDIVAVAGIPEIMIGDTLADTENPVALPTITVDEPAISVVIGTNTSPLVGRVKGHKLTARMVKTRLDSELVGNVSLRVLDIGRPDAWEVQGRGELALAILVEQMRREGFELTVGKPQVVTKHVDGKLHEPFEELTIDTPEEHLGAITQLLANRKGKMVQMTNHGTGWVRMEFIVPSRGLIGFRTDFLTETRGTGIANAVSHGYAPWAGEIRARHTGSLVSDRTGSVTPFAMIQLADRGTFFVDPGSDTYEGMVVGINPRAEDLDINVTKEKKLTNMRSATADATETLAKPIELTLEAAMEFCAADECVEVTPEVVRVRKLHLSQTDRARERSRAKSRDKAAL</sequence>
<dbReference type="CDD" id="cd01891">
    <property type="entry name" value="TypA_BipA"/>
    <property type="match status" value="1"/>
</dbReference>
<proteinExistence type="inferred from homology"/>
<comment type="similarity">
    <text evidence="3">Belongs to the TRAFAC class translation factor GTPase superfamily. Classic translation factor GTPase family. BipA subfamily.</text>
</comment>
<comment type="caution">
    <text evidence="5">The sequence shown here is derived from an EMBL/GenBank/DDBJ whole genome shotgun (WGS) entry which is preliminary data.</text>
</comment>
<dbReference type="PRINTS" id="PR00315">
    <property type="entry name" value="ELONGATNFCT"/>
</dbReference>
<dbReference type="PANTHER" id="PTHR42908:SF8">
    <property type="entry name" value="TR-TYPE G DOMAIN-CONTAINING PROTEIN"/>
    <property type="match status" value="1"/>
</dbReference>
<dbReference type="Gene3D" id="2.40.30.10">
    <property type="entry name" value="Translation factors"/>
    <property type="match status" value="1"/>
</dbReference>
<dbReference type="EC" id="3.6.5.-" evidence="3"/>
<dbReference type="Gene3D" id="3.30.70.240">
    <property type="match status" value="1"/>
</dbReference>
<dbReference type="NCBIfam" id="TIGR01394">
    <property type="entry name" value="TypA_BipA"/>
    <property type="match status" value="1"/>
</dbReference>
<dbReference type="NCBIfam" id="TIGR00231">
    <property type="entry name" value="small_GTP"/>
    <property type="match status" value="1"/>
</dbReference>
<reference evidence="5 6" key="1">
    <citation type="submission" date="2023-04" db="EMBL/GenBank/DDBJ databases">
        <title>Forest soil microbial communities from Buena Vista Peninsula, Colon Province, Panama.</title>
        <authorList>
            <person name="Bouskill N."/>
        </authorList>
    </citation>
    <scope>NUCLEOTIDE SEQUENCE [LARGE SCALE GENOMIC DNA]</scope>
    <source>
        <strain evidence="5 6">CFH S0262</strain>
    </source>
</reference>
<comment type="subunit">
    <text evidence="3">Monomer.</text>
</comment>
<dbReference type="Pfam" id="PF00009">
    <property type="entry name" value="GTP_EFTU"/>
    <property type="match status" value="1"/>
</dbReference>
<dbReference type="SUPFAM" id="SSF54980">
    <property type="entry name" value="EF-G C-terminal domain-like"/>
    <property type="match status" value="2"/>
</dbReference>
<dbReference type="CDD" id="cd03691">
    <property type="entry name" value="BipA_TypA_II"/>
    <property type="match status" value="1"/>
</dbReference>
<dbReference type="Gene3D" id="2.40.50.250">
    <property type="entry name" value="bipa protein"/>
    <property type="match status" value="1"/>
</dbReference>
<comment type="function">
    <text evidence="3">A 50S ribosomal subunit assembly protein with GTPase activity, required for 50S subunit assembly at low temperatures, may also play a role in translation. Binds GTP and analogs. Binds the 70S ribosome between the 30S and 50S subunits, in a similar position as ribosome-bound EF-G; it contacts a number of ribosomal proteins, both rRNAs and the A-site tRNA.</text>
</comment>
<dbReference type="Proteomes" id="UP001160334">
    <property type="component" value="Unassembled WGS sequence"/>
</dbReference>
<dbReference type="SMART" id="SM00838">
    <property type="entry name" value="EFG_C"/>
    <property type="match status" value="1"/>
</dbReference>
<evidence type="ECO:0000313" key="5">
    <source>
        <dbReference type="EMBL" id="MDH6283028.1"/>
    </source>
</evidence>
<gene>
    <name evidence="3" type="primary">bipA</name>
    <name evidence="5" type="ORF">M2280_004271</name>
</gene>
<feature type="domain" description="Tr-type G" evidence="4">
    <location>
        <begin position="4"/>
        <end position="218"/>
    </location>
</feature>
<dbReference type="PROSITE" id="PS51722">
    <property type="entry name" value="G_TR_2"/>
    <property type="match status" value="1"/>
</dbReference>
<dbReference type="InterPro" id="IPR042116">
    <property type="entry name" value="TypA/BipA_C"/>
</dbReference>
<dbReference type="Gene3D" id="3.40.50.300">
    <property type="entry name" value="P-loop containing nucleotide triphosphate hydrolases"/>
    <property type="match status" value="1"/>
</dbReference>
<dbReference type="RefSeq" id="WP_280762301.1">
    <property type="nucleotide sequence ID" value="NZ_JARXVC010000012.1"/>
</dbReference>
<keyword evidence="3" id="KW-0963">Cytoplasm</keyword>
<evidence type="ECO:0000256" key="3">
    <source>
        <dbReference type="HAMAP-Rule" id="MF_00849"/>
    </source>
</evidence>